<organism evidence="2">
    <name type="scientific">Picea sitchensis</name>
    <name type="common">Sitka spruce</name>
    <name type="synonym">Pinus sitchensis</name>
    <dbReference type="NCBI Taxonomy" id="3332"/>
    <lineage>
        <taxon>Eukaryota</taxon>
        <taxon>Viridiplantae</taxon>
        <taxon>Streptophyta</taxon>
        <taxon>Embryophyta</taxon>
        <taxon>Tracheophyta</taxon>
        <taxon>Spermatophyta</taxon>
        <taxon>Pinopsida</taxon>
        <taxon>Pinidae</taxon>
        <taxon>Conifers I</taxon>
        <taxon>Pinales</taxon>
        <taxon>Pinaceae</taxon>
        <taxon>Picea</taxon>
    </lineage>
</organism>
<dbReference type="EMBL" id="EF087230">
    <property type="protein sequence ID" value="ABK26485.1"/>
    <property type="molecule type" value="mRNA"/>
</dbReference>
<dbReference type="AlphaFoldDB" id="A9P0S4"/>
<feature type="region of interest" description="Disordered" evidence="1">
    <location>
        <begin position="1"/>
        <end position="66"/>
    </location>
</feature>
<evidence type="ECO:0000256" key="1">
    <source>
        <dbReference type="SAM" id="MobiDB-lite"/>
    </source>
</evidence>
<evidence type="ECO:0000313" key="2">
    <source>
        <dbReference type="EMBL" id="ABK26485.1"/>
    </source>
</evidence>
<feature type="region of interest" description="Disordered" evidence="1">
    <location>
        <begin position="91"/>
        <end position="127"/>
    </location>
</feature>
<protein>
    <submittedName>
        <fullName evidence="2">Uncharacterized protein</fullName>
    </submittedName>
</protein>
<name>A9P0S4_PICSI</name>
<proteinExistence type="evidence at transcript level"/>
<reference evidence="2" key="1">
    <citation type="journal article" date="2008" name="BMC Genomics">
        <title>A conifer genomics resource of 200,000 spruce (Picea spp.) ESTs and 6,464 high-quality, sequence-finished full-length cDNAs for Sitka spruce (Picea sitchensis).</title>
        <authorList>
            <person name="Ralph S.G."/>
            <person name="Chun H.J."/>
            <person name="Kolosova N."/>
            <person name="Cooper D."/>
            <person name="Oddy C."/>
            <person name="Ritland C.E."/>
            <person name="Kirkpatrick R."/>
            <person name="Moore R."/>
            <person name="Barber S."/>
            <person name="Holt R.A."/>
            <person name="Jones S.J."/>
            <person name="Marra M.A."/>
            <person name="Douglas C.J."/>
            <person name="Ritland K."/>
            <person name="Bohlmann J."/>
        </authorList>
    </citation>
    <scope>NUCLEOTIDE SEQUENCE</scope>
    <source>
        <tissue evidence="2">Green portion of the leader tissue</tissue>
    </source>
</reference>
<accession>A9P0S4</accession>
<feature type="compositionally biased region" description="Low complexity" evidence="1">
    <location>
        <begin position="53"/>
        <end position="66"/>
    </location>
</feature>
<sequence length="127" mass="13758">MSSSRRWARRKLESPCVEPSGAPLRAFGMDLTAPSTWAPSRNRRRRTSPENFPATTGGTPLGSLPTRLRFPGAVGQNRGEIWGSRVVQGRGADILGGRPRLPGEPQSDPRTEHTRHLGLPGCAHGLD</sequence>